<dbReference type="AlphaFoldDB" id="A0A220MFR9"/>
<evidence type="ECO:0000313" key="2">
    <source>
        <dbReference type="Proteomes" id="UP000197781"/>
    </source>
</evidence>
<dbReference type="Proteomes" id="UP000197781">
    <property type="component" value="Chromosome"/>
</dbReference>
<dbReference type="RefSeq" id="WP_088907681.1">
    <property type="nucleotide sequence ID" value="NZ_CP018145.1"/>
</dbReference>
<reference evidence="1 2" key="1">
    <citation type="submission" date="2016-11" db="EMBL/GenBank/DDBJ databases">
        <authorList>
            <person name="Jaros S."/>
            <person name="Januszkiewicz K."/>
            <person name="Wedrychowicz H."/>
        </authorList>
    </citation>
    <scope>NUCLEOTIDE SEQUENCE [LARGE SCALE GENOMIC DNA]</scope>
    <source>
        <strain evidence="1 2">NF2</strain>
    </source>
</reference>
<dbReference type="KEGG" id="bfm:BP422_10210"/>
<proteinExistence type="predicted"/>
<evidence type="ECO:0000313" key="1">
    <source>
        <dbReference type="EMBL" id="ASJ53884.1"/>
    </source>
</evidence>
<dbReference type="EMBL" id="CP018145">
    <property type="protein sequence ID" value="ASJ53884.1"/>
    <property type="molecule type" value="Genomic_DNA"/>
</dbReference>
<gene>
    <name evidence="1" type="ORF">BP422_10210</name>
</gene>
<accession>A0A220MFR9</accession>
<sequence>MKKKEVKQLLKKHPEFEAWVLEDSMRIRAVRSNPGMAEELFKRWNDRKKGVLDFEGISQKTKRASEMLTGVQSIMEMMSDYSKKQ</sequence>
<protein>
    <submittedName>
        <fullName evidence="1">Uncharacterized protein</fullName>
    </submittedName>
</protein>
<name>A0A220MFR9_9BACL</name>
<organism evidence="1 2">
    <name type="scientific">Brevibacillus formosus</name>
    <dbReference type="NCBI Taxonomy" id="54913"/>
    <lineage>
        <taxon>Bacteria</taxon>
        <taxon>Bacillati</taxon>
        <taxon>Bacillota</taxon>
        <taxon>Bacilli</taxon>
        <taxon>Bacillales</taxon>
        <taxon>Paenibacillaceae</taxon>
        <taxon>Brevibacillus</taxon>
    </lineage>
</organism>